<accession>A0A5B8Z767</accession>
<dbReference type="PANTHER" id="PTHR35787">
    <property type="entry name" value="GLYCEROL UPTAKE OPERON ANTITERMINATOR REGULATORY PROTEIN"/>
    <property type="match status" value="1"/>
</dbReference>
<proteinExistence type="predicted"/>
<keyword evidence="1" id="KW-0804">Transcription</keyword>
<dbReference type="InterPro" id="IPR013785">
    <property type="entry name" value="Aldolase_TIM"/>
</dbReference>
<dbReference type="OrthoDB" id="9799580at2"/>
<evidence type="ECO:0000313" key="2">
    <source>
        <dbReference type="EMBL" id="QED48033.1"/>
    </source>
</evidence>
<keyword evidence="1" id="KW-0319">Glycerol metabolism</keyword>
<dbReference type="SUPFAM" id="SSF110391">
    <property type="entry name" value="GlpP-like"/>
    <property type="match status" value="1"/>
</dbReference>
<dbReference type="Gene3D" id="3.20.20.70">
    <property type="entry name" value="Aldolase class I"/>
    <property type="match status" value="1"/>
</dbReference>
<dbReference type="GO" id="GO:0006355">
    <property type="term" value="P:regulation of DNA-templated transcription"/>
    <property type="evidence" value="ECO:0007669"/>
    <property type="project" value="InterPro"/>
</dbReference>
<evidence type="ECO:0000313" key="3">
    <source>
        <dbReference type="Proteomes" id="UP000321555"/>
    </source>
</evidence>
<keyword evidence="1" id="KW-0694">RNA-binding</keyword>
<dbReference type="GO" id="GO:0003723">
    <property type="term" value="F:RNA binding"/>
    <property type="evidence" value="ECO:0007669"/>
    <property type="project" value="UniProtKB-KW"/>
</dbReference>
<reference evidence="3" key="1">
    <citation type="submission" date="2019-08" db="EMBL/GenBank/DDBJ databases">
        <authorList>
            <person name="Zheng X."/>
        </authorList>
    </citation>
    <scope>NUCLEOTIDE SEQUENCE [LARGE SCALE GENOMIC DNA]</scope>
    <source>
        <strain evidence="3">FJAT-25496</strain>
    </source>
</reference>
<dbReference type="RefSeq" id="WP_057776882.1">
    <property type="nucleotide sequence ID" value="NZ_CP042593.1"/>
</dbReference>
<dbReference type="PANTHER" id="PTHR35787:SF1">
    <property type="entry name" value="GLYCEROL UPTAKE OPERON ANTITERMINATOR REGULATORY PROTEIN"/>
    <property type="match status" value="1"/>
</dbReference>
<dbReference type="AlphaFoldDB" id="A0A5B8Z767"/>
<dbReference type="InterPro" id="IPR006699">
    <property type="entry name" value="GlpP"/>
</dbReference>
<keyword evidence="1" id="KW-0805">Transcription regulation</keyword>
<sequence length="190" mass="21064">MSEFSINNPVIAAVRDVNHMNYAVQTPIDTIFLMTGDILTLEENVKIARSNDKKIFIHVDLVKGLAKDKEGIKYLSRQVKPDGIVTTKTHLLLAAKKEGILTVQHLFLLDTQAYELGIKNVLDVKPDAVEIMPGLMPRVIKDLKQKIPCPIISAGLIKEEHEVREALKAGATATAIGDQSLWDLNIFKSL</sequence>
<dbReference type="EMBL" id="CP042593">
    <property type="protein sequence ID" value="QED48033.1"/>
    <property type="molecule type" value="Genomic_DNA"/>
</dbReference>
<dbReference type="KEGG" id="bda:FSZ17_12710"/>
<dbReference type="PIRSF" id="PIRSF016897">
    <property type="entry name" value="GlpP"/>
    <property type="match status" value="1"/>
</dbReference>
<organism evidence="2 3">
    <name type="scientific">Cytobacillus dafuensis</name>
    <name type="common">Bacillus dafuensis</name>
    <dbReference type="NCBI Taxonomy" id="1742359"/>
    <lineage>
        <taxon>Bacteria</taxon>
        <taxon>Bacillati</taxon>
        <taxon>Bacillota</taxon>
        <taxon>Bacilli</taxon>
        <taxon>Bacillales</taxon>
        <taxon>Bacillaceae</taxon>
        <taxon>Cytobacillus</taxon>
    </lineage>
</organism>
<dbReference type="GO" id="GO:0006071">
    <property type="term" value="P:glycerol metabolic process"/>
    <property type="evidence" value="ECO:0007669"/>
    <property type="project" value="UniProtKB-UniRule"/>
</dbReference>
<gene>
    <name evidence="2" type="ORF">FSZ17_12710</name>
</gene>
<dbReference type="Proteomes" id="UP000321555">
    <property type="component" value="Chromosome"/>
</dbReference>
<name>A0A5B8Z767_CYTDA</name>
<dbReference type="STRING" id="1742359.GCA_001439625_02268"/>
<evidence type="ECO:0000256" key="1">
    <source>
        <dbReference type="PIRNR" id="PIRNR016897"/>
    </source>
</evidence>
<protein>
    <recommendedName>
        <fullName evidence="1">Glycerol uptake operon antiterminator regulatory protein</fullName>
    </recommendedName>
</protein>
<keyword evidence="3" id="KW-1185">Reference proteome</keyword>
<dbReference type="Pfam" id="PF04309">
    <property type="entry name" value="G3P_antiterm"/>
    <property type="match status" value="1"/>
</dbReference>
<comment type="function">
    <text evidence="1">Regulates expression of the glpD operon. In the presence of glycerol 3-phosphate (G3P) causes antitermination of transcription of glpD at the inverted repeat of the leader region to enhance its transcription. Binds and stabilizes glpD leader mRNA.</text>
</comment>